<accession>A0A0L9TMA6</accession>
<feature type="compositionally biased region" description="Basic residues" evidence="1">
    <location>
        <begin position="93"/>
        <end position="104"/>
    </location>
</feature>
<evidence type="ECO:0000256" key="1">
    <source>
        <dbReference type="SAM" id="MobiDB-lite"/>
    </source>
</evidence>
<proteinExistence type="predicted"/>
<organism evidence="2 3">
    <name type="scientific">Phaseolus angularis</name>
    <name type="common">Azuki bean</name>
    <name type="synonym">Vigna angularis</name>
    <dbReference type="NCBI Taxonomy" id="3914"/>
    <lineage>
        <taxon>Eukaryota</taxon>
        <taxon>Viridiplantae</taxon>
        <taxon>Streptophyta</taxon>
        <taxon>Embryophyta</taxon>
        <taxon>Tracheophyta</taxon>
        <taxon>Spermatophyta</taxon>
        <taxon>Magnoliopsida</taxon>
        <taxon>eudicotyledons</taxon>
        <taxon>Gunneridae</taxon>
        <taxon>Pentapetalae</taxon>
        <taxon>rosids</taxon>
        <taxon>fabids</taxon>
        <taxon>Fabales</taxon>
        <taxon>Fabaceae</taxon>
        <taxon>Papilionoideae</taxon>
        <taxon>50 kb inversion clade</taxon>
        <taxon>NPAAA clade</taxon>
        <taxon>indigoferoid/millettioid clade</taxon>
        <taxon>Phaseoleae</taxon>
        <taxon>Vigna</taxon>
    </lineage>
</organism>
<gene>
    <name evidence="2" type="ORF">LR48_Vigan01g112200</name>
</gene>
<reference evidence="3" key="1">
    <citation type="journal article" date="2015" name="Proc. Natl. Acad. Sci. U.S.A.">
        <title>Genome sequencing of adzuki bean (Vigna angularis) provides insight into high starch and low fat accumulation and domestication.</title>
        <authorList>
            <person name="Yang K."/>
            <person name="Tian Z."/>
            <person name="Chen C."/>
            <person name="Luo L."/>
            <person name="Zhao B."/>
            <person name="Wang Z."/>
            <person name="Yu L."/>
            <person name="Li Y."/>
            <person name="Sun Y."/>
            <person name="Li W."/>
            <person name="Chen Y."/>
            <person name="Li Y."/>
            <person name="Zhang Y."/>
            <person name="Ai D."/>
            <person name="Zhao J."/>
            <person name="Shang C."/>
            <person name="Ma Y."/>
            <person name="Wu B."/>
            <person name="Wang M."/>
            <person name="Gao L."/>
            <person name="Sun D."/>
            <person name="Zhang P."/>
            <person name="Guo F."/>
            <person name="Wang W."/>
            <person name="Li Y."/>
            <person name="Wang J."/>
            <person name="Varshney R.K."/>
            <person name="Wang J."/>
            <person name="Ling H.Q."/>
            <person name="Wan P."/>
        </authorList>
    </citation>
    <scope>NUCLEOTIDE SEQUENCE</scope>
    <source>
        <strain evidence="3">cv. Jingnong 6</strain>
    </source>
</reference>
<protein>
    <submittedName>
        <fullName evidence="2">Uncharacterized protein</fullName>
    </submittedName>
</protein>
<dbReference type="Gramene" id="KOM31567">
    <property type="protein sequence ID" value="KOM31567"/>
    <property type="gene ID" value="LR48_Vigan01g112200"/>
</dbReference>
<name>A0A0L9TMA6_PHAAN</name>
<dbReference type="Proteomes" id="UP000053144">
    <property type="component" value="Chromosome 1"/>
</dbReference>
<dbReference type="AlphaFoldDB" id="A0A0L9TMA6"/>
<feature type="region of interest" description="Disordered" evidence="1">
    <location>
        <begin position="79"/>
        <end position="104"/>
    </location>
</feature>
<evidence type="ECO:0000313" key="3">
    <source>
        <dbReference type="Proteomes" id="UP000053144"/>
    </source>
</evidence>
<evidence type="ECO:0000313" key="2">
    <source>
        <dbReference type="EMBL" id="KOM31567.1"/>
    </source>
</evidence>
<dbReference type="EMBL" id="CM003371">
    <property type="protein sequence ID" value="KOM31567.1"/>
    <property type="molecule type" value="Genomic_DNA"/>
</dbReference>
<sequence>MDVYRRPFDGQKSFGKSLVANHYRGLSAFGNYRGPEAFGNYRRAKAFGKYRRAKAFGNYRRPKAFGNYRRAEALGNEHSRVFTEGRKPSVMGRRGHLPKGKSLR</sequence>